<comment type="caution">
    <text evidence="2">The sequence shown here is derived from an EMBL/GenBank/DDBJ whole genome shotgun (WGS) entry which is preliminary data.</text>
</comment>
<dbReference type="InterPro" id="IPR050982">
    <property type="entry name" value="Auxin_biosynth/cation_transpt"/>
</dbReference>
<dbReference type="PANTHER" id="PTHR43539">
    <property type="entry name" value="FLAVIN-BINDING MONOOXYGENASE-LIKE PROTEIN (AFU_ORTHOLOGUE AFUA_4G09220)"/>
    <property type="match status" value="1"/>
</dbReference>
<dbReference type="GO" id="GO:0004497">
    <property type="term" value="F:monooxygenase activity"/>
    <property type="evidence" value="ECO:0007669"/>
    <property type="project" value="UniProtKB-KW"/>
</dbReference>
<keyword evidence="1" id="KW-0560">Oxidoreductase</keyword>
<accession>A0A8H6J4E3</accession>
<dbReference type="EMBL" id="WIGN01000162">
    <property type="protein sequence ID" value="KAF6806274.1"/>
    <property type="molecule type" value="Genomic_DNA"/>
</dbReference>
<dbReference type="Pfam" id="PF13738">
    <property type="entry name" value="Pyr_redox_3"/>
    <property type="match status" value="1"/>
</dbReference>
<dbReference type="PANTHER" id="PTHR43539:SF68">
    <property type="entry name" value="FLAVIN-BINDING MONOOXYGENASE-LIKE PROTEIN (AFU_ORTHOLOGUE AFUA_4G09220)"/>
    <property type="match status" value="1"/>
</dbReference>
<name>A0A8H6J4E3_9PEZI</name>
<dbReference type="GO" id="GO:0050660">
    <property type="term" value="F:flavin adenine dinucleotide binding"/>
    <property type="evidence" value="ECO:0007669"/>
    <property type="project" value="TreeGrafter"/>
</dbReference>
<keyword evidence="2" id="KW-0503">Monooxygenase</keyword>
<proteinExistence type="predicted"/>
<protein>
    <submittedName>
        <fullName evidence="2">Flavin-containing monooxygenase</fullName>
    </submittedName>
</protein>
<dbReference type="Proteomes" id="UP000652219">
    <property type="component" value="Unassembled WGS sequence"/>
</dbReference>
<dbReference type="Gene3D" id="3.50.50.60">
    <property type="entry name" value="FAD/NAD(P)-binding domain"/>
    <property type="match status" value="2"/>
</dbReference>
<dbReference type="AlphaFoldDB" id="A0A8H6J4E3"/>
<evidence type="ECO:0000256" key="1">
    <source>
        <dbReference type="ARBA" id="ARBA00023002"/>
    </source>
</evidence>
<evidence type="ECO:0000313" key="2">
    <source>
        <dbReference type="EMBL" id="KAF6806274.1"/>
    </source>
</evidence>
<dbReference type="InterPro" id="IPR036188">
    <property type="entry name" value="FAD/NAD-bd_sf"/>
</dbReference>
<sequence length="645" mass="70126">MEFPDYPPKVDIPTQIYEPLPEDLSSCSWESVPAVEVASRLVSLLSEALRDGRQQAVAELFASKATDGRASHWKDTLALTAHLRSLKGNRTIAAALVKLCRARGVEALDFDAAQVITATETLSWIDCGFHFTTSSPNATCRGKLMIVPGGSGSADDWKIWSMSTWMTGLEDHPEDEALLREPSEPLPQEGKIVTDVLIIGGGNAGITLAGRLKAMDVDYVVVDRNQRTGDNWALRYDCMRFHVYKSFCELPYMPRTNAEYPRESNDGLTRDELAAQIRAFAEEFDLDRRVIHGARVTATAYDESSQTWTAKVHDGQREREVSCKCIVLSTGAGFSGTNPLPDLPGRELFKGPSIHSTGYRNGKELVQSGSKSVVIVGSANTAFDVLVDCHNAGLQATMIQRSETYVVPMTYFAHPMGLGAYNFLPIEDADAIVNGGPLAIGGPMLKMCHGIQAEEEPNRYDEVMKRGLRVRDSRSGDLLENLLDRCGGHFVDMGTGIELIASGQVAVHSGVTPAAYTASGLALTDGTEVKTDAVVWCTGFGSIDVRHGLRDVLGVGAEKIAGRLESTWGVDAEGEIRGLYKRLPRAENLYVFAGGTGQHRWFSKVIALQIKGTLEGIFPEAYRETPVVANEVNGTVNGDILLSNL</sequence>
<reference evidence="2 3" key="1">
    <citation type="journal article" date="2020" name="Phytopathology">
        <title>Genome Sequence Resources of Colletotrichum truncatum, C. plurivorum, C. musicola, and C. sojae: Four Species Pathogenic to Soybean (Glycine max).</title>
        <authorList>
            <person name="Rogerio F."/>
            <person name="Boufleur T.R."/>
            <person name="Ciampi-Guillardi M."/>
            <person name="Sukno S.A."/>
            <person name="Thon M.R."/>
            <person name="Massola Junior N.S."/>
            <person name="Baroncelli R."/>
        </authorList>
    </citation>
    <scope>NUCLEOTIDE SEQUENCE [LARGE SCALE GENOMIC DNA]</scope>
    <source>
        <strain evidence="2 3">LFN0009</strain>
    </source>
</reference>
<gene>
    <name evidence="2" type="ORF">CSOJ01_08933</name>
</gene>
<evidence type="ECO:0000313" key="3">
    <source>
        <dbReference type="Proteomes" id="UP000652219"/>
    </source>
</evidence>
<organism evidence="2 3">
    <name type="scientific">Colletotrichum sojae</name>
    <dbReference type="NCBI Taxonomy" id="2175907"/>
    <lineage>
        <taxon>Eukaryota</taxon>
        <taxon>Fungi</taxon>
        <taxon>Dikarya</taxon>
        <taxon>Ascomycota</taxon>
        <taxon>Pezizomycotina</taxon>
        <taxon>Sordariomycetes</taxon>
        <taxon>Hypocreomycetidae</taxon>
        <taxon>Glomerellales</taxon>
        <taxon>Glomerellaceae</taxon>
        <taxon>Colletotrichum</taxon>
        <taxon>Colletotrichum orchidearum species complex</taxon>
    </lineage>
</organism>
<keyword evidence="3" id="KW-1185">Reference proteome</keyword>
<dbReference type="SUPFAM" id="SSF51905">
    <property type="entry name" value="FAD/NAD(P)-binding domain"/>
    <property type="match status" value="1"/>
</dbReference>